<evidence type="ECO:0000259" key="1">
    <source>
        <dbReference type="Pfam" id="PF00561"/>
    </source>
</evidence>
<comment type="caution">
    <text evidence="2">The sequence shown here is derived from an EMBL/GenBank/DDBJ whole genome shotgun (WGS) entry which is preliminary data.</text>
</comment>
<dbReference type="RefSeq" id="WP_122191140.1">
    <property type="nucleotide sequence ID" value="NZ_RFFH01000017.1"/>
</dbReference>
<dbReference type="GO" id="GO:0047372">
    <property type="term" value="F:monoacylglycerol lipase activity"/>
    <property type="evidence" value="ECO:0007669"/>
    <property type="project" value="TreeGrafter"/>
</dbReference>
<dbReference type="EMBL" id="RFFH01000017">
    <property type="protein sequence ID" value="RMI28976.1"/>
    <property type="molecule type" value="Genomic_DNA"/>
</dbReference>
<dbReference type="SUPFAM" id="SSF53474">
    <property type="entry name" value="alpha/beta-Hydrolases"/>
    <property type="match status" value="1"/>
</dbReference>
<dbReference type="PRINTS" id="PR00111">
    <property type="entry name" value="ABHYDROLASE"/>
</dbReference>
<dbReference type="InterPro" id="IPR029058">
    <property type="entry name" value="AB_hydrolase_fold"/>
</dbReference>
<organism evidence="2 3">
    <name type="scientific">Nocardia stercoris</name>
    <dbReference type="NCBI Taxonomy" id="2483361"/>
    <lineage>
        <taxon>Bacteria</taxon>
        <taxon>Bacillati</taxon>
        <taxon>Actinomycetota</taxon>
        <taxon>Actinomycetes</taxon>
        <taxon>Mycobacteriales</taxon>
        <taxon>Nocardiaceae</taxon>
        <taxon>Nocardia</taxon>
    </lineage>
</organism>
<dbReference type="InterPro" id="IPR050266">
    <property type="entry name" value="AB_hydrolase_sf"/>
</dbReference>
<dbReference type="InterPro" id="IPR000073">
    <property type="entry name" value="AB_hydrolase_1"/>
</dbReference>
<dbReference type="Pfam" id="PF00561">
    <property type="entry name" value="Abhydrolase_1"/>
    <property type="match status" value="1"/>
</dbReference>
<accession>A0A3M2KWG5</accession>
<sequence length="291" mass="31718">MTTTEIAEQSQLTARIHTVDAANGVTYAYRRFGNTAGAPPLVFLQHFRGNLDNWDPILVDSLAQHREVVLLDNTGVGLSTGTVPVSVTQMARDAIAFLDALDLDEVDLLGFSLGGMVAQEIALLRPRVVRRLVLAGTGPRGGRQMHGWTFDIERTAIQADNGLEDLLHIFFGVTESSRALGIEYVQRIFSRTENADRPTGPEVARAQYDAIVEWGIPDPSRLARLAGITAPTLVAAGDNDLMIPTVNSQLLVDHLPNARLRIFSDAAHGFLFQYPSQFATLVDEFLGGRTA</sequence>
<dbReference type="OrthoDB" id="7958481at2"/>
<reference evidence="2 3" key="1">
    <citation type="submission" date="2018-10" db="EMBL/GenBank/DDBJ databases">
        <title>Isolation from cow dung.</title>
        <authorList>
            <person name="Ling L."/>
        </authorList>
    </citation>
    <scope>NUCLEOTIDE SEQUENCE [LARGE SCALE GENOMIC DNA]</scope>
    <source>
        <strain evidence="2 3">NEAU-LL90</strain>
    </source>
</reference>
<dbReference type="AlphaFoldDB" id="A0A3M2KWG5"/>
<evidence type="ECO:0000313" key="2">
    <source>
        <dbReference type="EMBL" id="RMI28976.1"/>
    </source>
</evidence>
<dbReference type="Proteomes" id="UP000279275">
    <property type="component" value="Unassembled WGS sequence"/>
</dbReference>
<protein>
    <submittedName>
        <fullName evidence="2">Alpha/beta hydrolase</fullName>
    </submittedName>
</protein>
<dbReference type="PANTHER" id="PTHR43798">
    <property type="entry name" value="MONOACYLGLYCEROL LIPASE"/>
    <property type="match status" value="1"/>
</dbReference>
<dbReference type="PANTHER" id="PTHR43798:SF5">
    <property type="entry name" value="MONOACYLGLYCEROL LIPASE ABHD6"/>
    <property type="match status" value="1"/>
</dbReference>
<keyword evidence="2" id="KW-0378">Hydrolase</keyword>
<dbReference type="GO" id="GO:0046464">
    <property type="term" value="P:acylglycerol catabolic process"/>
    <property type="evidence" value="ECO:0007669"/>
    <property type="project" value="TreeGrafter"/>
</dbReference>
<dbReference type="Gene3D" id="3.40.50.1820">
    <property type="entry name" value="alpha/beta hydrolase"/>
    <property type="match status" value="1"/>
</dbReference>
<proteinExistence type="predicted"/>
<evidence type="ECO:0000313" key="3">
    <source>
        <dbReference type="Proteomes" id="UP000279275"/>
    </source>
</evidence>
<feature type="domain" description="AB hydrolase-1" evidence="1">
    <location>
        <begin position="39"/>
        <end position="272"/>
    </location>
</feature>
<gene>
    <name evidence="2" type="ORF">EBN03_27975</name>
</gene>
<dbReference type="GO" id="GO:0016020">
    <property type="term" value="C:membrane"/>
    <property type="evidence" value="ECO:0007669"/>
    <property type="project" value="TreeGrafter"/>
</dbReference>
<name>A0A3M2KWG5_9NOCA</name>
<keyword evidence="3" id="KW-1185">Reference proteome</keyword>